<keyword evidence="2" id="KW-0472">Membrane</keyword>
<keyword evidence="2" id="KW-0812">Transmembrane</keyword>
<feature type="compositionally biased region" description="Basic and acidic residues" evidence="1">
    <location>
        <begin position="280"/>
        <end position="292"/>
    </location>
</feature>
<reference evidence="4" key="1">
    <citation type="submission" date="2023-07" db="EMBL/GenBank/DDBJ databases">
        <title>30 novel species of actinomycetes from the DSMZ collection.</title>
        <authorList>
            <person name="Nouioui I."/>
        </authorList>
    </citation>
    <scope>NUCLEOTIDE SEQUENCE [LARGE SCALE GENOMIC DNA]</scope>
    <source>
        <strain evidence="4">DSM 44915</strain>
    </source>
</reference>
<feature type="region of interest" description="Disordered" evidence="1">
    <location>
        <begin position="1"/>
        <end position="21"/>
    </location>
</feature>
<keyword evidence="2" id="KW-1133">Transmembrane helix</keyword>
<dbReference type="RefSeq" id="WP_311667855.1">
    <property type="nucleotide sequence ID" value="NZ_JAVREO010000008.1"/>
</dbReference>
<sequence length="292" mass="29837">MSQGQGGPQWVPGGDARPDWNALATDADRKRARKRWTVIGTSVGAAALIGVVVALAIVNQGDDQGGGGTDAATTLPETTEEPDNAGPTFGETSLPPLPSAREFISDAEKDIAPFDVAGFYGEDALEAGDRSYAQVASDATESCADFASGQLATLLEEQGCTGMLRATYAGGGVAVTVGVAQLPSEEAAVTVHTTNDLTGTLQALPGGDAGALCDRGGCRATRNQVGRYLYLTIAGNADGTPDGGDGTPAQQAARDGNDHAFAQIIRRGEAQASASASAIVEERQRARDEADE</sequence>
<protein>
    <submittedName>
        <fullName evidence="3">Uncharacterized protein</fullName>
    </submittedName>
</protein>
<name>A0ABU2JS16_9ACTN</name>
<dbReference type="EMBL" id="JAVREO010000008">
    <property type="protein sequence ID" value="MDT0267783.1"/>
    <property type="molecule type" value="Genomic_DNA"/>
</dbReference>
<accession>A0ABU2JS16</accession>
<evidence type="ECO:0000313" key="4">
    <source>
        <dbReference type="Proteomes" id="UP001183410"/>
    </source>
</evidence>
<feature type="transmembrane region" description="Helical" evidence="2">
    <location>
        <begin position="36"/>
        <end position="58"/>
    </location>
</feature>
<keyword evidence="4" id="KW-1185">Reference proteome</keyword>
<dbReference type="Proteomes" id="UP001183410">
    <property type="component" value="Unassembled WGS sequence"/>
</dbReference>
<organism evidence="3 4">
    <name type="scientific">Streptomyces chisholmiae</name>
    <dbReference type="NCBI Taxonomy" id="3075540"/>
    <lineage>
        <taxon>Bacteria</taxon>
        <taxon>Bacillati</taxon>
        <taxon>Actinomycetota</taxon>
        <taxon>Actinomycetes</taxon>
        <taxon>Kitasatosporales</taxon>
        <taxon>Streptomycetaceae</taxon>
        <taxon>Streptomyces</taxon>
    </lineage>
</organism>
<evidence type="ECO:0000313" key="3">
    <source>
        <dbReference type="EMBL" id="MDT0267783.1"/>
    </source>
</evidence>
<feature type="region of interest" description="Disordered" evidence="1">
    <location>
        <begin position="237"/>
        <end position="292"/>
    </location>
</feature>
<gene>
    <name evidence="3" type="ORF">RM844_15975</name>
</gene>
<feature type="region of interest" description="Disordered" evidence="1">
    <location>
        <begin position="60"/>
        <end position="91"/>
    </location>
</feature>
<proteinExistence type="predicted"/>
<comment type="caution">
    <text evidence="3">The sequence shown here is derived from an EMBL/GenBank/DDBJ whole genome shotgun (WGS) entry which is preliminary data.</text>
</comment>
<evidence type="ECO:0000256" key="2">
    <source>
        <dbReference type="SAM" id="Phobius"/>
    </source>
</evidence>
<evidence type="ECO:0000256" key="1">
    <source>
        <dbReference type="SAM" id="MobiDB-lite"/>
    </source>
</evidence>